<evidence type="ECO:0000256" key="1">
    <source>
        <dbReference type="ARBA" id="ARBA00022630"/>
    </source>
</evidence>
<sequence>NYTKERVQFDRPLASFQLVQQDLTDMFTEITKCQLLVYRLGRLFDEGRASHVHVSMAKKTCTMMASQVARKARELLGGNGISLEYHVIRHLCNMETTTTYEGTDKIHSLIIGRYLTGMNAFR</sequence>
<organism evidence="5">
    <name type="scientific">Thermosulfidibacter takaii</name>
    <dbReference type="NCBI Taxonomy" id="412593"/>
    <lineage>
        <taxon>Bacteria</taxon>
        <taxon>Pseudomonadati</taxon>
        <taxon>Thermosulfidibacterota</taxon>
        <taxon>Thermosulfidibacteria</taxon>
        <taxon>Thermosulfidibacterales</taxon>
        <taxon>Thermosulfidibacteraceae</taxon>
    </lineage>
</organism>
<dbReference type="GO" id="GO:0050660">
    <property type="term" value="F:flavin adenine dinucleotide binding"/>
    <property type="evidence" value="ECO:0007669"/>
    <property type="project" value="TreeGrafter"/>
</dbReference>
<gene>
    <name evidence="5" type="ORF">ENF32_03030</name>
</gene>
<evidence type="ECO:0000259" key="4">
    <source>
        <dbReference type="Pfam" id="PF00441"/>
    </source>
</evidence>
<dbReference type="InterPro" id="IPR009075">
    <property type="entry name" value="AcylCo_DH/oxidase_C"/>
</dbReference>
<dbReference type="GO" id="GO:0000062">
    <property type="term" value="F:fatty-acyl-CoA binding"/>
    <property type="evidence" value="ECO:0007669"/>
    <property type="project" value="TreeGrafter"/>
</dbReference>
<protein>
    <submittedName>
        <fullName evidence="5">Acyl-CoA dehydrogenase</fullName>
    </submittedName>
</protein>
<dbReference type="InterPro" id="IPR006089">
    <property type="entry name" value="Acyl-CoA_DH_CS"/>
</dbReference>
<dbReference type="GO" id="GO:0046949">
    <property type="term" value="P:fatty-acyl-CoA biosynthetic process"/>
    <property type="evidence" value="ECO:0007669"/>
    <property type="project" value="TreeGrafter"/>
</dbReference>
<proteinExistence type="predicted"/>
<dbReference type="PANTHER" id="PTHR42807:SF1">
    <property type="entry name" value="GLUTARYL-COA DEHYDROGENASE, MITOCHONDRIAL"/>
    <property type="match status" value="1"/>
</dbReference>
<dbReference type="InterPro" id="IPR052033">
    <property type="entry name" value="Glutaryl-CoA_DH_mitochondrial"/>
</dbReference>
<dbReference type="Pfam" id="PF00441">
    <property type="entry name" value="Acyl-CoA_dh_1"/>
    <property type="match status" value="1"/>
</dbReference>
<dbReference type="Gene3D" id="1.20.140.10">
    <property type="entry name" value="Butyryl-CoA Dehydrogenase, subunit A, domain 3"/>
    <property type="match status" value="1"/>
</dbReference>
<evidence type="ECO:0000256" key="3">
    <source>
        <dbReference type="ARBA" id="ARBA00023002"/>
    </source>
</evidence>
<dbReference type="PANTHER" id="PTHR42807">
    <property type="entry name" value="GLUTARYL-COA DEHYDROGENASE, MITOCHONDRIAL"/>
    <property type="match status" value="1"/>
</dbReference>
<name>A0A7C0Y8F5_9BACT</name>
<keyword evidence="1" id="KW-0285">Flavoprotein</keyword>
<feature type="non-terminal residue" evidence="5">
    <location>
        <position position="1"/>
    </location>
</feature>
<dbReference type="InterPro" id="IPR036250">
    <property type="entry name" value="AcylCo_DH-like_C"/>
</dbReference>
<evidence type="ECO:0000256" key="2">
    <source>
        <dbReference type="ARBA" id="ARBA00022946"/>
    </source>
</evidence>
<dbReference type="PROSITE" id="PS00073">
    <property type="entry name" value="ACYL_COA_DH_2"/>
    <property type="match status" value="1"/>
</dbReference>
<dbReference type="GO" id="GO:0033539">
    <property type="term" value="P:fatty acid beta-oxidation using acyl-CoA dehydrogenase"/>
    <property type="evidence" value="ECO:0007669"/>
    <property type="project" value="TreeGrafter"/>
</dbReference>
<dbReference type="GO" id="GO:0004361">
    <property type="term" value="F:glutaryl-CoA dehydrogenase activity"/>
    <property type="evidence" value="ECO:0007669"/>
    <property type="project" value="TreeGrafter"/>
</dbReference>
<comment type="caution">
    <text evidence="5">The sequence shown here is derived from an EMBL/GenBank/DDBJ whole genome shotgun (WGS) entry which is preliminary data.</text>
</comment>
<reference evidence="5" key="1">
    <citation type="journal article" date="2020" name="mSystems">
        <title>Genome- and Community-Level Interaction Insights into Carbon Utilization and Element Cycling Functions of Hydrothermarchaeota in Hydrothermal Sediment.</title>
        <authorList>
            <person name="Zhou Z."/>
            <person name="Liu Y."/>
            <person name="Xu W."/>
            <person name="Pan J."/>
            <person name="Luo Z.H."/>
            <person name="Li M."/>
        </authorList>
    </citation>
    <scope>NUCLEOTIDE SEQUENCE [LARGE SCALE GENOMIC DNA]</scope>
    <source>
        <strain evidence="5">HyVt-115</strain>
    </source>
</reference>
<accession>A0A7C0Y8F5</accession>
<dbReference type="Proteomes" id="UP000885690">
    <property type="component" value="Unassembled WGS sequence"/>
</dbReference>
<keyword evidence="2" id="KW-0809">Transit peptide</keyword>
<feature type="domain" description="Acyl-CoA dehydrogenase/oxidase C-terminal" evidence="4">
    <location>
        <begin position="2"/>
        <end position="114"/>
    </location>
</feature>
<dbReference type="SUPFAM" id="SSF47203">
    <property type="entry name" value="Acyl-CoA dehydrogenase C-terminal domain-like"/>
    <property type="match status" value="1"/>
</dbReference>
<keyword evidence="3" id="KW-0560">Oxidoreductase</keyword>
<evidence type="ECO:0000313" key="5">
    <source>
        <dbReference type="EMBL" id="HDD53026.1"/>
    </source>
</evidence>
<dbReference type="EMBL" id="DQWS01000116">
    <property type="protein sequence ID" value="HDD53026.1"/>
    <property type="molecule type" value="Genomic_DNA"/>
</dbReference>
<dbReference type="AlphaFoldDB" id="A0A7C0Y8F5"/>